<evidence type="ECO:0000313" key="2">
    <source>
        <dbReference type="Proteomes" id="UP000831532"/>
    </source>
</evidence>
<protein>
    <submittedName>
        <fullName evidence="1">Uncharacterized protein</fullName>
    </submittedName>
</protein>
<accession>A0ABY4A7V1</accession>
<keyword evidence="2" id="KW-1185">Reference proteome</keyword>
<name>A0ABY4A7V1_9BURK</name>
<gene>
    <name evidence="1" type="ORF">INH39_01680</name>
</gene>
<dbReference type="Proteomes" id="UP000831532">
    <property type="component" value="Chromosome"/>
</dbReference>
<sequence>MPTLPDILEHSIGTYVHYSLGDADGVKTAFLADLGVFLAWLDPRIAEFPDDFPPGLQDKIRDFMQRGELAFTTASRDEATLIDGIVDEYYWNFCHDGDRHPALDMTPFMHKLWRYATELADVLPSASTKAGNDYRALFRGRTLARCDGHAYVSEDGVFHLSWLLPAEVAAFLSELEPFENALDNRHDDQAGVLCIIHALQEAKRKGTSLIVSIA</sequence>
<dbReference type="EMBL" id="CP063361">
    <property type="protein sequence ID" value="UOD30487.1"/>
    <property type="molecule type" value="Genomic_DNA"/>
</dbReference>
<proteinExistence type="predicted"/>
<organism evidence="1 2">
    <name type="scientific">Massilia violaceinigra</name>
    <dbReference type="NCBI Taxonomy" id="2045208"/>
    <lineage>
        <taxon>Bacteria</taxon>
        <taxon>Pseudomonadati</taxon>
        <taxon>Pseudomonadota</taxon>
        <taxon>Betaproteobacteria</taxon>
        <taxon>Burkholderiales</taxon>
        <taxon>Oxalobacteraceae</taxon>
        <taxon>Telluria group</taxon>
        <taxon>Massilia</taxon>
    </lineage>
</organism>
<dbReference type="RefSeq" id="WP_243491699.1">
    <property type="nucleotide sequence ID" value="NZ_CP063361.1"/>
</dbReference>
<evidence type="ECO:0000313" key="1">
    <source>
        <dbReference type="EMBL" id="UOD30487.1"/>
    </source>
</evidence>
<reference evidence="1 2" key="1">
    <citation type="submission" date="2020-10" db="EMBL/GenBank/DDBJ databases">
        <title>Genome analysis of Massilia species.</title>
        <authorList>
            <person name="Jung D.-H."/>
        </authorList>
    </citation>
    <scope>NUCLEOTIDE SEQUENCE [LARGE SCALE GENOMIC DNA]</scope>
    <source>
        <strain evidence="2">sipir</strain>
    </source>
</reference>